<dbReference type="EMBL" id="CAJVQC010023683">
    <property type="protein sequence ID" value="CAG8723329.1"/>
    <property type="molecule type" value="Genomic_DNA"/>
</dbReference>
<accession>A0ACA9PWR1</accession>
<keyword evidence="2" id="KW-1185">Reference proteome</keyword>
<gene>
    <name evidence="1" type="ORF">RPERSI_LOCUS11485</name>
</gene>
<evidence type="ECO:0000313" key="1">
    <source>
        <dbReference type="EMBL" id="CAG8723329.1"/>
    </source>
</evidence>
<sequence>MDNVQWVHAKPNSNGYSNETNYYKNTNVNFNINSNGHSKQFQRGTFNKRTPRNRWIPNYERENALRQYYQPQHIEFYLASININEYQESVDAVNDYKLKFRYKYLEEGISIFLNENNAKIYIPINSLEAISKVQFNLIVLTLKKNCSNLISYASKDGFVGDDPIRKNLNRTSSISMIAQERTPQQAIDIAGLHIHYLVNKNNKYKDNKTYIANWGYMTSLRLTQGEDFLIKCHLDDDIRILRFKSHSQFEDIKHAIIDASNVHNITKIYYKDDDGEHITIVNTADFETALKLYKKDNKLEIW</sequence>
<evidence type="ECO:0000313" key="2">
    <source>
        <dbReference type="Proteomes" id="UP000789920"/>
    </source>
</evidence>
<feature type="non-terminal residue" evidence="1">
    <location>
        <position position="302"/>
    </location>
</feature>
<dbReference type="Proteomes" id="UP000789920">
    <property type="component" value="Unassembled WGS sequence"/>
</dbReference>
<reference evidence="1" key="1">
    <citation type="submission" date="2021-06" db="EMBL/GenBank/DDBJ databases">
        <authorList>
            <person name="Kallberg Y."/>
            <person name="Tangrot J."/>
            <person name="Rosling A."/>
        </authorList>
    </citation>
    <scope>NUCLEOTIDE SEQUENCE</scope>
    <source>
        <strain evidence="1">MA461A</strain>
    </source>
</reference>
<organism evidence="1 2">
    <name type="scientific">Racocetra persica</name>
    <dbReference type="NCBI Taxonomy" id="160502"/>
    <lineage>
        <taxon>Eukaryota</taxon>
        <taxon>Fungi</taxon>
        <taxon>Fungi incertae sedis</taxon>
        <taxon>Mucoromycota</taxon>
        <taxon>Glomeromycotina</taxon>
        <taxon>Glomeromycetes</taxon>
        <taxon>Diversisporales</taxon>
        <taxon>Gigasporaceae</taxon>
        <taxon>Racocetra</taxon>
    </lineage>
</organism>
<name>A0ACA9PWR1_9GLOM</name>
<protein>
    <submittedName>
        <fullName evidence="1">19766_t:CDS:1</fullName>
    </submittedName>
</protein>
<comment type="caution">
    <text evidence="1">The sequence shown here is derived from an EMBL/GenBank/DDBJ whole genome shotgun (WGS) entry which is preliminary data.</text>
</comment>
<proteinExistence type="predicted"/>